<gene>
    <name evidence="1" type="ORF">LCGC14_1620380</name>
</gene>
<dbReference type="AlphaFoldDB" id="A0A0F9L5K4"/>
<dbReference type="EMBL" id="LAZR01013231">
    <property type="protein sequence ID" value="KKM22925.1"/>
    <property type="molecule type" value="Genomic_DNA"/>
</dbReference>
<reference evidence="1" key="1">
    <citation type="journal article" date="2015" name="Nature">
        <title>Complex archaea that bridge the gap between prokaryotes and eukaryotes.</title>
        <authorList>
            <person name="Spang A."/>
            <person name="Saw J.H."/>
            <person name="Jorgensen S.L."/>
            <person name="Zaremba-Niedzwiedzka K."/>
            <person name="Martijn J."/>
            <person name="Lind A.E."/>
            <person name="van Eijk R."/>
            <person name="Schleper C."/>
            <person name="Guy L."/>
            <person name="Ettema T.J."/>
        </authorList>
    </citation>
    <scope>NUCLEOTIDE SEQUENCE</scope>
</reference>
<comment type="caution">
    <text evidence="1">The sequence shown here is derived from an EMBL/GenBank/DDBJ whole genome shotgun (WGS) entry which is preliminary data.</text>
</comment>
<sequence length="791" mass="91359">MESSYVLKDSGFDITGMYQWSERNPQHFDRVKTREFNIKLLQGQSKEIDKLINNDIDKTRYIPNLPTNSREFDILVLLILDVIPTFFSTHLKSVRSDLADSTTVIRDKKYGLSRDSLSHILEASKYWFTTIYYASGDIQGPRQISDLVSATLKSEQNSKEIAKFIFNDLQSSDKLYAKGQLDSQIFHTAASILNEYIKDLTFVASEDVSEELSWLFSSFTADPTIMDQDYASIIEQRIKNEVLLIYRRTHDEDKVAYISDNWNSIYDGIKRLFTQETDKLLRELPGGHYELVWEDKIVHSFLRFENGEKVMLAGNMLLSDANFIGIIDSSSPNNLRNPASSETFDVPMIVIRDKNDAEKWGLIRSDELPLLPDDYKFSDIILNTKEGHILDGQYKLGTTLNDLGKDWYLSQSYLENPDYFFEKDGVFTLKNCYRYIMYFTGENLVPFLQESIYNFVPAMAHEQYFVKEIKKTSALKGLGKFEIPTFKEFTDLDKETQEELSEILSILQQFGNPYLPLKDKAYNYETISDLIISENFFDKETSLIKSLLNDLNPTTDQLSDLSYSRQKVFYNTLHELLMGYTGSSTIINSYKASFNDLSQFQNVHSIVYTNRESEAVKSMEKIMPALLGYRFWVALKLGIISLFREESLVVFQPIIFHYSVLYDLMTYRRINALSAQILDSPYTDDAFKKRFREILSCALILGHVTILEVENKGVEVIRTNAGDSLMTSLSEDDYSRPTYPQDYGKLNKAFMNSYFKDILSEEIISKKNINGKTVIMQDFSNLLQTLMNPKI</sequence>
<accession>A0A0F9L5K4</accession>
<organism evidence="1">
    <name type="scientific">marine sediment metagenome</name>
    <dbReference type="NCBI Taxonomy" id="412755"/>
    <lineage>
        <taxon>unclassified sequences</taxon>
        <taxon>metagenomes</taxon>
        <taxon>ecological metagenomes</taxon>
    </lineage>
</organism>
<feature type="non-terminal residue" evidence="1">
    <location>
        <position position="791"/>
    </location>
</feature>
<proteinExistence type="predicted"/>
<protein>
    <submittedName>
        <fullName evidence="1">Uncharacterized protein</fullName>
    </submittedName>
</protein>
<name>A0A0F9L5K4_9ZZZZ</name>
<evidence type="ECO:0000313" key="1">
    <source>
        <dbReference type="EMBL" id="KKM22925.1"/>
    </source>
</evidence>